<name>A0ABQ9ZLH9_9CRUS</name>
<protein>
    <submittedName>
        <fullName evidence="1">Uncharacterized protein</fullName>
    </submittedName>
</protein>
<accession>A0ABQ9ZLH9</accession>
<sequence>MFYKAKKRKSIECPMDDPQLSPKNWTLGCPLDVYYTSTRNCKWHIGCGLDGGGVWSLGHVGVSLVYTLRTLNVRADLPSSVKQRNI</sequence>
<evidence type="ECO:0000313" key="1">
    <source>
        <dbReference type="EMBL" id="KAK4013801.1"/>
    </source>
</evidence>
<comment type="caution">
    <text evidence="1">The sequence shown here is derived from an EMBL/GenBank/DDBJ whole genome shotgun (WGS) entry which is preliminary data.</text>
</comment>
<organism evidence="1 2">
    <name type="scientific">Daphnia magna</name>
    <dbReference type="NCBI Taxonomy" id="35525"/>
    <lineage>
        <taxon>Eukaryota</taxon>
        <taxon>Metazoa</taxon>
        <taxon>Ecdysozoa</taxon>
        <taxon>Arthropoda</taxon>
        <taxon>Crustacea</taxon>
        <taxon>Branchiopoda</taxon>
        <taxon>Diplostraca</taxon>
        <taxon>Cladocera</taxon>
        <taxon>Anomopoda</taxon>
        <taxon>Daphniidae</taxon>
        <taxon>Daphnia</taxon>
    </lineage>
</organism>
<dbReference type="EMBL" id="JAOYFB010000004">
    <property type="protein sequence ID" value="KAK4013801.1"/>
    <property type="molecule type" value="Genomic_DNA"/>
</dbReference>
<dbReference type="Proteomes" id="UP001234178">
    <property type="component" value="Unassembled WGS sequence"/>
</dbReference>
<keyword evidence="2" id="KW-1185">Reference proteome</keyword>
<gene>
    <name evidence="1" type="ORF">OUZ56_026354</name>
</gene>
<reference evidence="1 2" key="1">
    <citation type="journal article" date="2023" name="Nucleic Acids Res.">
        <title>The hologenome of Daphnia magna reveals possible DNA methylation and microbiome-mediated evolution of the host genome.</title>
        <authorList>
            <person name="Chaturvedi A."/>
            <person name="Li X."/>
            <person name="Dhandapani V."/>
            <person name="Marshall H."/>
            <person name="Kissane S."/>
            <person name="Cuenca-Cambronero M."/>
            <person name="Asole G."/>
            <person name="Calvet F."/>
            <person name="Ruiz-Romero M."/>
            <person name="Marangio P."/>
            <person name="Guigo R."/>
            <person name="Rago D."/>
            <person name="Mirbahai L."/>
            <person name="Eastwood N."/>
            <person name="Colbourne J.K."/>
            <person name="Zhou J."/>
            <person name="Mallon E."/>
            <person name="Orsini L."/>
        </authorList>
    </citation>
    <scope>NUCLEOTIDE SEQUENCE [LARGE SCALE GENOMIC DNA]</scope>
    <source>
        <strain evidence="1">LRV0_1</strain>
    </source>
</reference>
<evidence type="ECO:0000313" key="2">
    <source>
        <dbReference type="Proteomes" id="UP001234178"/>
    </source>
</evidence>
<proteinExistence type="predicted"/>